<keyword evidence="3" id="KW-0276">Fatty acid metabolism</keyword>
<dbReference type="PANTHER" id="PTHR43459">
    <property type="entry name" value="ENOYL-COA HYDRATASE"/>
    <property type="match status" value="1"/>
</dbReference>
<dbReference type="InterPro" id="IPR014748">
    <property type="entry name" value="Enoyl-CoA_hydra_C"/>
</dbReference>
<dbReference type="InterPro" id="IPR001753">
    <property type="entry name" value="Enoyl-CoA_hydra/iso"/>
</dbReference>
<evidence type="ECO:0000256" key="7">
    <source>
        <dbReference type="RuleBase" id="RU003707"/>
    </source>
</evidence>
<dbReference type="RefSeq" id="WP_055580105.1">
    <property type="nucleotide sequence ID" value="NZ_LKTM01000339.1"/>
</dbReference>
<gene>
    <name evidence="8" type="ORF">AO501_11420</name>
</gene>
<dbReference type="STRING" id="1778.A9W97_08535"/>
<protein>
    <submittedName>
        <fullName evidence="8">Enoyl-CoA hydratase</fullName>
    </submittedName>
</protein>
<dbReference type="Proteomes" id="UP000051677">
    <property type="component" value="Unassembled WGS sequence"/>
</dbReference>
<evidence type="ECO:0000256" key="2">
    <source>
        <dbReference type="ARBA" id="ARBA00005254"/>
    </source>
</evidence>
<dbReference type="PANTHER" id="PTHR43459:SF1">
    <property type="entry name" value="EG:BACN32G11.4 PROTEIN"/>
    <property type="match status" value="1"/>
</dbReference>
<evidence type="ECO:0000256" key="6">
    <source>
        <dbReference type="ARBA" id="ARBA00023717"/>
    </source>
</evidence>
<dbReference type="AlphaFoldDB" id="A0A0Q2QYV1"/>
<evidence type="ECO:0000313" key="9">
    <source>
        <dbReference type="Proteomes" id="UP000051677"/>
    </source>
</evidence>
<reference evidence="8 9" key="1">
    <citation type="submission" date="2015-10" db="EMBL/GenBank/DDBJ databases">
        <title>Mycobacterium gordonae draft genome assembly.</title>
        <authorList>
            <person name="Ustinova V."/>
            <person name="Smirnova T."/>
            <person name="Blagodatskikh K."/>
            <person name="Varlamov D."/>
            <person name="Larionova E."/>
            <person name="Chernousova L."/>
        </authorList>
    </citation>
    <scope>NUCLEOTIDE SEQUENCE [LARGE SCALE GENOMIC DNA]</scope>
    <source>
        <strain evidence="8 9">CTRI 14-8773</strain>
    </source>
</reference>
<dbReference type="InterPro" id="IPR029045">
    <property type="entry name" value="ClpP/crotonase-like_dom_sf"/>
</dbReference>
<dbReference type="OrthoDB" id="9777711at2"/>
<dbReference type="Gene3D" id="1.10.12.10">
    <property type="entry name" value="Lyase 2-enoyl-coa Hydratase, Chain A, domain 2"/>
    <property type="match status" value="1"/>
</dbReference>
<evidence type="ECO:0000256" key="1">
    <source>
        <dbReference type="ARBA" id="ARBA00002994"/>
    </source>
</evidence>
<sequence>MVEYQDLDGLRAELRSDGVGVVAFDRPERLNPLTMQTLCDLERVLRQLGEDAGCGAVVITGGDRAFCTGMDLKASAPNSSGGESIEQVYAVMRRAVTSVLTMREIGQPVIAAVSGPAVGGGFAIATAADIRFCSPDAVFIAPFLKLGVSIGDMGLSWMLPRLIGAGAAAEVFYSGSPLGAAEGQRLGLVQRIVEDPLQDAIELAATIAARPRLAVQMSKELLNASIGAGGLREHLELEMRSQVIGLATEDHRQALRAFAARRREDRPS</sequence>
<proteinExistence type="inferred from homology"/>
<evidence type="ECO:0000256" key="3">
    <source>
        <dbReference type="ARBA" id="ARBA00022832"/>
    </source>
</evidence>
<dbReference type="InterPro" id="IPR018376">
    <property type="entry name" value="Enoyl-CoA_hyd/isom_CS"/>
</dbReference>
<evidence type="ECO:0000256" key="4">
    <source>
        <dbReference type="ARBA" id="ARBA00023098"/>
    </source>
</evidence>
<comment type="catalytic activity">
    <reaction evidence="5">
        <text>a (3S)-3-hydroxyacyl-CoA = a (2E)-enoyl-CoA + H2O</text>
        <dbReference type="Rhea" id="RHEA:16105"/>
        <dbReference type="ChEBI" id="CHEBI:15377"/>
        <dbReference type="ChEBI" id="CHEBI:57318"/>
        <dbReference type="ChEBI" id="CHEBI:58856"/>
        <dbReference type="EC" id="4.2.1.17"/>
    </reaction>
</comment>
<dbReference type="Pfam" id="PF00378">
    <property type="entry name" value="ECH_1"/>
    <property type="match status" value="1"/>
</dbReference>
<comment type="catalytic activity">
    <reaction evidence="6">
        <text>a 4-saturated-(3S)-3-hydroxyacyl-CoA = a (3E)-enoyl-CoA + H2O</text>
        <dbReference type="Rhea" id="RHEA:20724"/>
        <dbReference type="ChEBI" id="CHEBI:15377"/>
        <dbReference type="ChEBI" id="CHEBI:58521"/>
        <dbReference type="ChEBI" id="CHEBI:137480"/>
        <dbReference type="EC" id="4.2.1.17"/>
    </reaction>
</comment>
<organism evidence="8 9">
    <name type="scientific">Mycobacterium gordonae</name>
    <dbReference type="NCBI Taxonomy" id="1778"/>
    <lineage>
        <taxon>Bacteria</taxon>
        <taxon>Bacillati</taxon>
        <taxon>Actinomycetota</taxon>
        <taxon>Actinomycetes</taxon>
        <taxon>Mycobacteriales</taxon>
        <taxon>Mycobacteriaceae</taxon>
        <taxon>Mycobacterium</taxon>
    </lineage>
</organism>
<accession>A0A0Q2QYV1</accession>
<name>A0A0Q2QYV1_MYCGO</name>
<dbReference type="PROSITE" id="PS00166">
    <property type="entry name" value="ENOYL_COA_HYDRATASE"/>
    <property type="match status" value="1"/>
</dbReference>
<evidence type="ECO:0000313" key="8">
    <source>
        <dbReference type="EMBL" id="KQH77062.1"/>
    </source>
</evidence>
<keyword evidence="4" id="KW-0443">Lipid metabolism</keyword>
<comment type="caution">
    <text evidence="8">The sequence shown here is derived from an EMBL/GenBank/DDBJ whole genome shotgun (WGS) entry which is preliminary data.</text>
</comment>
<evidence type="ECO:0000256" key="5">
    <source>
        <dbReference type="ARBA" id="ARBA00023709"/>
    </source>
</evidence>
<comment type="similarity">
    <text evidence="2 7">Belongs to the enoyl-CoA hydratase/isomerase family.</text>
</comment>
<dbReference type="GO" id="GO:0006631">
    <property type="term" value="P:fatty acid metabolic process"/>
    <property type="evidence" value="ECO:0007669"/>
    <property type="project" value="UniProtKB-KW"/>
</dbReference>
<dbReference type="CDD" id="cd06558">
    <property type="entry name" value="crotonase-like"/>
    <property type="match status" value="1"/>
</dbReference>
<dbReference type="EMBL" id="LKTM01000339">
    <property type="protein sequence ID" value="KQH77062.1"/>
    <property type="molecule type" value="Genomic_DNA"/>
</dbReference>
<dbReference type="SUPFAM" id="SSF52096">
    <property type="entry name" value="ClpP/crotonase"/>
    <property type="match status" value="1"/>
</dbReference>
<dbReference type="GO" id="GO:0004300">
    <property type="term" value="F:enoyl-CoA hydratase activity"/>
    <property type="evidence" value="ECO:0007669"/>
    <property type="project" value="UniProtKB-EC"/>
</dbReference>
<comment type="function">
    <text evidence="1">Could possibly oxidize fatty acids using specific components.</text>
</comment>
<dbReference type="Gene3D" id="3.90.226.10">
    <property type="entry name" value="2-enoyl-CoA Hydratase, Chain A, domain 1"/>
    <property type="match status" value="1"/>
</dbReference>